<dbReference type="Proteomes" id="UP000184498">
    <property type="component" value="Unassembled WGS sequence"/>
</dbReference>
<evidence type="ECO:0000313" key="2">
    <source>
        <dbReference type="Proteomes" id="UP000184498"/>
    </source>
</evidence>
<dbReference type="InterPro" id="IPR038312">
    <property type="entry name" value="DUF5063_sf"/>
</dbReference>
<dbReference type="RefSeq" id="WP_072996142.1">
    <property type="nucleotide sequence ID" value="NZ_FRAM01000001.1"/>
</dbReference>
<dbReference type="AlphaFoldDB" id="A0A1M6NDL2"/>
<proteinExistence type="predicted"/>
<name>A0A1M6NDL2_9FLAO</name>
<dbReference type="OrthoDB" id="982068at2"/>
<dbReference type="EMBL" id="FRAM01000001">
    <property type="protein sequence ID" value="SHJ93795.1"/>
    <property type="molecule type" value="Genomic_DNA"/>
</dbReference>
<gene>
    <name evidence="1" type="ORF">SAMN05444371_0361</name>
</gene>
<protein>
    <recommendedName>
        <fullName evidence="3">DUF5063 domain-containing protein</fullName>
    </recommendedName>
</protein>
<dbReference type="Gene3D" id="1.20.120.1550">
    <property type="entry name" value="Protein of unknown function DUF5063"/>
    <property type="match status" value="1"/>
</dbReference>
<evidence type="ECO:0000313" key="1">
    <source>
        <dbReference type="EMBL" id="SHJ93795.1"/>
    </source>
</evidence>
<evidence type="ECO:0008006" key="3">
    <source>
        <dbReference type="Google" id="ProtNLM"/>
    </source>
</evidence>
<dbReference type="STRING" id="216903.SAMN05444371_0361"/>
<accession>A0A1M6NDL2</accession>
<organism evidence="1 2">
    <name type="scientific">Epilithonimonas mollis</name>
    <dbReference type="NCBI Taxonomy" id="216903"/>
    <lineage>
        <taxon>Bacteria</taxon>
        <taxon>Pseudomonadati</taxon>
        <taxon>Bacteroidota</taxon>
        <taxon>Flavobacteriia</taxon>
        <taxon>Flavobacteriales</taxon>
        <taxon>Weeksellaceae</taxon>
        <taxon>Chryseobacterium group</taxon>
        <taxon>Epilithonimonas</taxon>
    </lineage>
</organism>
<reference evidence="2" key="1">
    <citation type="submission" date="2016-11" db="EMBL/GenBank/DDBJ databases">
        <authorList>
            <person name="Varghese N."/>
            <person name="Submissions S."/>
        </authorList>
    </citation>
    <scope>NUCLEOTIDE SEQUENCE [LARGE SCALE GENOMIC DNA]</scope>
    <source>
        <strain evidence="2">DSM 18016</strain>
    </source>
</reference>
<sequence>MKELIPTINEIVKYGLQPKLTVTDKEKLLERHLVKIYDLYFDIEYKYDETDFPDFDKSQLPDIRQNVSSNFKDFGFYKTILDINDIGNLKDNTINDAIDDLSDIISDLLEIKWRIENNSLADGLWFFKLIFYSHTQQHILNLLNFMKQEATDKILTKNRKSSK</sequence>
<keyword evidence="2" id="KW-1185">Reference proteome</keyword>